<feature type="domain" description="SnoaL-like" evidence="1">
    <location>
        <begin position="16"/>
        <end position="108"/>
    </location>
</feature>
<keyword evidence="3" id="KW-1185">Reference proteome</keyword>
<name>A0A1B8YG57_9GAMM</name>
<dbReference type="Gene3D" id="3.10.450.50">
    <property type="match status" value="1"/>
</dbReference>
<dbReference type="Proteomes" id="UP000092665">
    <property type="component" value="Unassembled WGS sequence"/>
</dbReference>
<dbReference type="AlphaFoldDB" id="A0A1B8YG57"/>
<evidence type="ECO:0000313" key="3">
    <source>
        <dbReference type="Proteomes" id="UP000092665"/>
    </source>
</evidence>
<dbReference type="PATRIC" id="fig|29488.15.peg.2811"/>
<organism evidence="2 3">
    <name type="scientific">Photorhabdus namnaonensis</name>
    <dbReference type="NCBI Taxonomy" id="1851568"/>
    <lineage>
        <taxon>Bacteria</taxon>
        <taxon>Pseudomonadati</taxon>
        <taxon>Pseudomonadota</taxon>
        <taxon>Gammaproteobacteria</taxon>
        <taxon>Enterobacterales</taxon>
        <taxon>Morganellaceae</taxon>
        <taxon>Photorhabdus</taxon>
    </lineage>
</organism>
<dbReference type="InterPro" id="IPR032710">
    <property type="entry name" value="NTF2-like_dom_sf"/>
</dbReference>
<gene>
    <name evidence="2" type="ORF">Phpb_02551</name>
</gene>
<dbReference type="Pfam" id="PF12680">
    <property type="entry name" value="SnoaL_2"/>
    <property type="match status" value="1"/>
</dbReference>
<accession>A0A1B8YG57</accession>
<dbReference type="InterPro" id="IPR037401">
    <property type="entry name" value="SnoaL-like"/>
</dbReference>
<evidence type="ECO:0000313" key="2">
    <source>
        <dbReference type="EMBL" id="OCA54110.1"/>
    </source>
</evidence>
<evidence type="ECO:0000259" key="1">
    <source>
        <dbReference type="Pfam" id="PF12680"/>
    </source>
</evidence>
<dbReference type="EMBL" id="LOIC01000072">
    <property type="protein sequence ID" value="OCA54110.1"/>
    <property type="molecule type" value="Genomic_DNA"/>
</dbReference>
<proteinExistence type="predicted"/>
<dbReference type="RefSeq" id="WP_240492546.1">
    <property type="nucleotide sequence ID" value="NZ_LOIC01000072.1"/>
</dbReference>
<reference evidence="3" key="1">
    <citation type="submission" date="2015-11" db="EMBL/GenBank/DDBJ databases">
        <authorList>
            <person name="Tobias N.J."/>
            <person name="Mishra B."/>
            <person name="Gupta D.K."/>
            <person name="Thines M."/>
            <person name="Stinear T.P."/>
            <person name="Bode H.B."/>
        </authorList>
    </citation>
    <scope>NUCLEOTIDE SEQUENCE [LARGE SCALE GENOMIC DNA]</scope>
    <source>
        <strain evidence="3">PB45.5</strain>
    </source>
</reference>
<dbReference type="SUPFAM" id="SSF54427">
    <property type="entry name" value="NTF2-like"/>
    <property type="match status" value="1"/>
</dbReference>
<comment type="caution">
    <text evidence="2">The sequence shown here is derived from an EMBL/GenBank/DDBJ whole genome shotgun (WGS) entry which is preliminary data.</text>
</comment>
<protein>
    <submittedName>
        <fullName evidence="2">SnoaL-like domain protein</fullName>
    </submittedName>
</protein>
<sequence length="120" mass="14097">MMNRIDELTAELLISMNQHDLKRLDNIFSEDISLYYPGIPPMVGKKMSLIFLKKLFSNFEYLHFTQTGFIANNNHACVIWENEGRRKNSDIYSNMGVTLIEIMDDKITLLSDYFKFEIPH</sequence>